<evidence type="ECO:0000313" key="2">
    <source>
        <dbReference type="EMBL" id="SCZ50616.1"/>
    </source>
</evidence>
<organism evidence="2 3">
    <name type="scientific">Epibacterium ulvae</name>
    <dbReference type="NCBI Taxonomy" id="1156985"/>
    <lineage>
        <taxon>Bacteria</taxon>
        <taxon>Pseudomonadati</taxon>
        <taxon>Pseudomonadota</taxon>
        <taxon>Alphaproteobacteria</taxon>
        <taxon>Rhodobacterales</taxon>
        <taxon>Roseobacteraceae</taxon>
        <taxon>Epibacterium</taxon>
    </lineage>
</organism>
<reference evidence="2 3" key="1">
    <citation type="submission" date="2016-10" db="EMBL/GenBank/DDBJ databases">
        <authorList>
            <person name="de Groot N.N."/>
        </authorList>
    </citation>
    <scope>NUCLEOTIDE SEQUENCE [LARGE SCALE GENOMIC DNA]</scope>
    <source>
        <strain evidence="2 3">U95</strain>
    </source>
</reference>
<name>A0A1G5PMP9_9RHOB</name>
<feature type="signal peptide" evidence="1">
    <location>
        <begin position="1"/>
        <end position="18"/>
    </location>
</feature>
<dbReference type="AlphaFoldDB" id="A0A1G5PMP9"/>
<accession>A0A1G5PMP9</accession>
<evidence type="ECO:0000256" key="1">
    <source>
        <dbReference type="SAM" id="SignalP"/>
    </source>
</evidence>
<feature type="chain" id="PRO_5011752199" description="Lipoprotein" evidence="1">
    <location>
        <begin position="19"/>
        <end position="103"/>
    </location>
</feature>
<dbReference type="Proteomes" id="UP000198767">
    <property type="component" value="Unassembled WGS sequence"/>
</dbReference>
<keyword evidence="3" id="KW-1185">Reference proteome</keyword>
<evidence type="ECO:0008006" key="4">
    <source>
        <dbReference type="Google" id="ProtNLM"/>
    </source>
</evidence>
<sequence>MNAIKGIALVALAGMVSACTGGHGVVGPDKTRDRGTDRKDLSQLQAGIWVDPQGCEHWFIDDGLEGYADLRRTPDGKPVCNSELPRNVVTGPFKGGSNIADTL</sequence>
<protein>
    <recommendedName>
        <fullName evidence="4">Lipoprotein</fullName>
    </recommendedName>
</protein>
<proteinExistence type="predicted"/>
<dbReference type="OrthoDB" id="7859745at2"/>
<dbReference type="RefSeq" id="WP_090215163.1">
    <property type="nucleotide sequence ID" value="NZ_CANLDO010000002.1"/>
</dbReference>
<gene>
    <name evidence="2" type="ORF">SAMN04488118_101321</name>
</gene>
<dbReference type="EMBL" id="FMWG01000001">
    <property type="protein sequence ID" value="SCZ50616.1"/>
    <property type="molecule type" value="Genomic_DNA"/>
</dbReference>
<evidence type="ECO:0000313" key="3">
    <source>
        <dbReference type="Proteomes" id="UP000198767"/>
    </source>
</evidence>
<keyword evidence="1" id="KW-0732">Signal</keyword>
<dbReference type="STRING" id="1156985.SAMN04488118_101321"/>
<dbReference type="PROSITE" id="PS51257">
    <property type="entry name" value="PROKAR_LIPOPROTEIN"/>
    <property type="match status" value="1"/>
</dbReference>